<evidence type="ECO:0000313" key="1">
    <source>
        <dbReference type="EMBL" id="VVC28457.1"/>
    </source>
</evidence>
<dbReference type="Proteomes" id="UP000325440">
    <property type="component" value="Unassembled WGS sequence"/>
</dbReference>
<dbReference type="OrthoDB" id="10482180at2759"/>
<proteinExistence type="predicted"/>
<dbReference type="AlphaFoldDB" id="A0A5E4MEU5"/>
<protein>
    <submittedName>
        <fullName evidence="1">Uncharacterized protein</fullName>
    </submittedName>
</protein>
<accession>A0A5E4MEU5</accession>
<sequence length="397" mass="45908">MNHENRKRRYFDKLKKASYELRNENIGGLDTQSDNSWYESLRQDDESKIEVQINDILAKIQRYNKVNPSSYITKKGLRNINRGLHQRVIRSNTVHRNQLTNANKMNNDVQNVENVISFTKPKQELVDYKDDSVKFGLPIANSTINNLQSQHFSILQKQNDKPITGCEINKHTMAKKSQVYQNSPSDLTNLSGFNSSKMTRTSDIRELPILSSDSVINKNKPISKKEKAKLNLEFSYSHFDEIKRISKNGYLNNDYVLSKIKQSQIVSKKKQHKQEVNDTNLINISMPFINDTLDSFKITSSNISSDSDFVFKPLINFSNNEDILCTSQFSEDSFVCSNLEDSMDDDQFKLQINNEWFSSPDSSMSENYSHYHRQTLYYESNLTNLTSFNSSSDDSLK</sequence>
<organism evidence="1 2">
    <name type="scientific">Cinara cedri</name>
    <dbReference type="NCBI Taxonomy" id="506608"/>
    <lineage>
        <taxon>Eukaryota</taxon>
        <taxon>Metazoa</taxon>
        <taxon>Ecdysozoa</taxon>
        <taxon>Arthropoda</taxon>
        <taxon>Hexapoda</taxon>
        <taxon>Insecta</taxon>
        <taxon>Pterygota</taxon>
        <taxon>Neoptera</taxon>
        <taxon>Paraneoptera</taxon>
        <taxon>Hemiptera</taxon>
        <taxon>Sternorrhyncha</taxon>
        <taxon>Aphidomorpha</taxon>
        <taxon>Aphidoidea</taxon>
        <taxon>Aphididae</taxon>
        <taxon>Lachninae</taxon>
        <taxon>Cinara</taxon>
    </lineage>
</organism>
<gene>
    <name evidence="1" type="ORF">CINCED_3A000704</name>
</gene>
<dbReference type="EMBL" id="CABPRJ010000481">
    <property type="protein sequence ID" value="VVC28457.1"/>
    <property type="molecule type" value="Genomic_DNA"/>
</dbReference>
<keyword evidence="2" id="KW-1185">Reference proteome</keyword>
<name>A0A5E4MEU5_9HEMI</name>
<reference evidence="1 2" key="1">
    <citation type="submission" date="2019-08" db="EMBL/GenBank/DDBJ databases">
        <authorList>
            <person name="Alioto T."/>
            <person name="Alioto T."/>
            <person name="Gomez Garrido J."/>
        </authorList>
    </citation>
    <scope>NUCLEOTIDE SEQUENCE [LARGE SCALE GENOMIC DNA]</scope>
</reference>
<evidence type="ECO:0000313" key="2">
    <source>
        <dbReference type="Proteomes" id="UP000325440"/>
    </source>
</evidence>